<comment type="similarity">
    <text evidence="1">Belongs to the peptidase C19 family.</text>
</comment>
<dbReference type="Pfam" id="PF00443">
    <property type="entry name" value="UCH"/>
    <property type="match status" value="1"/>
</dbReference>
<dbReference type="InterPro" id="IPR038765">
    <property type="entry name" value="Papain-like_cys_pep_sf"/>
</dbReference>
<dbReference type="GO" id="GO:0006508">
    <property type="term" value="P:proteolysis"/>
    <property type="evidence" value="ECO:0007669"/>
    <property type="project" value="UniProtKB-KW"/>
</dbReference>
<dbReference type="Gene3D" id="1.20.58.80">
    <property type="entry name" value="Phosphotransferase system, lactose/cellobiose-type IIA subunit"/>
    <property type="match status" value="1"/>
</dbReference>
<dbReference type="InterPro" id="IPR050185">
    <property type="entry name" value="Ub_carboxyl-term_hydrolase"/>
</dbReference>
<dbReference type="Proteomes" id="UP001310594">
    <property type="component" value="Unassembled WGS sequence"/>
</dbReference>
<dbReference type="GO" id="GO:0004843">
    <property type="term" value="F:cysteine-type deubiquitinase activity"/>
    <property type="evidence" value="ECO:0007669"/>
    <property type="project" value="UniProtKB-EC"/>
</dbReference>
<evidence type="ECO:0000259" key="3">
    <source>
        <dbReference type="PROSITE" id="PS50235"/>
    </source>
</evidence>
<dbReference type="PROSITE" id="PS50235">
    <property type="entry name" value="USP_3"/>
    <property type="match status" value="1"/>
</dbReference>
<reference evidence="4" key="1">
    <citation type="submission" date="2023-08" db="EMBL/GenBank/DDBJ databases">
        <title>Black Yeasts Isolated from many extreme environments.</title>
        <authorList>
            <person name="Coleine C."/>
            <person name="Stajich J.E."/>
            <person name="Selbmann L."/>
        </authorList>
    </citation>
    <scope>NUCLEOTIDE SEQUENCE</scope>
    <source>
        <strain evidence="4">CCFEE 5810</strain>
    </source>
</reference>
<dbReference type="EC" id="3.4.19.12" evidence="4"/>
<sequence length="1119" mass="123754">MTATNGPPPAPNAKPERIYAPLPHLLFLATQNYNPSSPIPSLLRTAETALDQSANLLSFHRPDLAFVEFLRASEIVVQIIPRHKDFTHFTLDQPERAKQLVLLQRRVQRETGAFEGVKEGILANNKRYGGGGDGGGAGKVKPTPSPKPEALHGRALPPNTTDLNARFAGLRLNLDTKSSNHRTSDSIHSSPLSMPSAADYAGRSSFEPLTLTRTSSIPYKPPRPRVNGLPQGPRGMPNGSGPPAMPAPIVIPNLPQAPQAAYSPARNMDTMNSGIAPPRHSARSLARDTNRRSSMQVSSSASSHAPSGSVDYFPNYSAANGRPNGSHPPTNGSNGVVANGGKPAPPRRTSTTVPTEPEIEPQKLYDYVQRHHVLLIDFRSREAFDEGHIYTRNIVNIDPLSIRQGMSAEEVQDSLILSPENEQDSFAQRDGFDFVVYYDDSTATRGFLEGKGEQKLKFLFEALVDFNQEKPLRRPPILLKGGLEGWVDMIGRPALAFTDTSTATKSGGGKGIRRRPLATTPAAPGGGVGNGDGLRIPKRRVRDYNPLDKEEEEFWREKARAESVALTATAAIDVSEDGVRESIEEGEEGEDPSAAIREFLERFPEAGNLDRRAFAGQRPTRQAPQAPTGGVVYPNAPGASKYDLQNGVQTTSNGLPPALPPKTPAYSPPESAGILPQVPTRPAPAAPRMSYQGVSERTPSASQPASRHTSGQMIPYITPRLLAKNIRLPRTGLINFRNTCYMNSIIQALSATTPLSMFLLDDGFKSLLEEGNWKGSKDIGFVTVHYANLLRNLWKGDVGCVKPSTFRSVIRRKWGEFDNEEQQDAKEFFDVVVEYLHQDLNGNWARNPLRALNAKEEMLREGMDKRVVARMEWERATHRELSFVYGLFAGQYASKLTCESCGFTSTTYDLMTSISVEIPEKGFGGRQQPTLDDCLRSFCGEERLRGEERWECPRCRVPREARKRIVLTRAPQVLVVHFKRFRSNGVGRQSSKINTAVDFPLQNLDLTPYFLPTPTADEVREMGKTYREQDLRFDGSMIGPFTYDCYAVVRHIGATMQSGHYVTAARDQGRKCWHWYNDTRVEDFRPEEMRGGERLQDGQAYVVFYQRNVNAGPGVQGKI</sequence>
<comment type="caution">
    <text evidence="4">The sequence shown here is derived from an EMBL/GenBank/DDBJ whole genome shotgun (WGS) entry which is preliminary data.</text>
</comment>
<gene>
    <name evidence="4" type="primary">DOA4_2</name>
    <name evidence="4" type="ORF">LTR97_004698</name>
</gene>
<dbReference type="CDD" id="cd02674">
    <property type="entry name" value="Peptidase_C19R"/>
    <property type="match status" value="1"/>
</dbReference>
<feature type="compositionally biased region" description="Pro residues" evidence="2">
    <location>
        <begin position="657"/>
        <end position="667"/>
    </location>
</feature>
<evidence type="ECO:0000256" key="1">
    <source>
        <dbReference type="ARBA" id="ARBA00009085"/>
    </source>
</evidence>
<feature type="region of interest" description="Disordered" evidence="2">
    <location>
        <begin position="212"/>
        <end position="358"/>
    </location>
</feature>
<dbReference type="InterPro" id="IPR001763">
    <property type="entry name" value="Rhodanese-like_dom"/>
</dbReference>
<feature type="region of interest" description="Disordered" evidence="2">
    <location>
        <begin position="608"/>
        <end position="710"/>
    </location>
</feature>
<dbReference type="SUPFAM" id="SSF54001">
    <property type="entry name" value="Cysteine proteinases"/>
    <property type="match status" value="1"/>
</dbReference>
<accession>A0AAN7WB12</accession>
<keyword evidence="4" id="KW-0645">Protease</keyword>
<feature type="domain" description="USP" evidence="3">
    <location>
        <begin position="731"/>
        <end position="1108"/>
    </location>
</feature>
<dbReference type="EMBL" id="JAVRQU010000006">
    <property type="protein sequence ID" value="KAK5701880.1"/>
    <property type="molecule type" value="Genomic_DNA"/>
</dbReference>
<feature type="compositionally biased region" description="Low complexity" evidence="2">
    <location>
        <begin position="293"/>
        <end position="309"/>
    </location>
</feature>
<dbReference type="InterPro" id="IPR001394">
    <property type="entry name" value="Peptidase_C19_UCH"/>
</dbReference>
<dbReference type="Gene3D" id="3.90.70.10">
    <property type="entry name" value="Cysteine proteinases"/>
    <property type="match status" value="1"/>
</dbReference>
<dbReference type="PANTHER" id="PTHR21646:SF23">
    <property type="entry name" value="UBIQUITIN CARBOXYL-TERMINAL HYDROLASE USP2"/>
    <property type="match status" value="1"/>
</dbReference>
<evidence type="ECO:0000256" key="2">
    <source>
        <dbReference type="SAM" id="MobiDB-lite"/>
    </source>
</evidence>
<proteinExistence type="inferred from homology"/>
<dbReference type="AlphaFoldDB" id="A0AAN7WB12"/>
<feature type="region of interest" description="Disordered" evidence="2">
    <location>
        <begin position="501"/>
        <end position="537"/>
    </location>
</feature>
<dbReference type="GO" id="GO:0016579">
    <property type="term" value="P:protein deubiquitination"/>
    <property type="evidence" value="ECO:0007669"/>
    <property type="project" value="InterPro"/>
</dbReference>
<feature type="region of interest" description="Disordered" evidence="2">
    <location>
        <begin position="126"/>
        <end position="162"/>
    </location>
</feature>
<dbReference type="InterPro" id="IPR028889">
    <property type="entry name" value="USP"/>
</dbReference>
<dbReference type="SUPFAM" id="SSF52821">
    <property type="entry name" value="Rhodanese/Cell cycle control phosphatase"/>
    <property type="match status" value="1"/>
</dbReference>
<dbReference type="PANTHER" id="PTHR21646">
    <property type="entry name" value="UBIQUITIN CARBOXYL-TERMINAL HYDROLASE"/>
    <property type="match status" value="1"/>
</dbReference>
<protein>
    <submittedName>
        <fullName evidence="4">Ubiquitin-specific protease doa4</fullName>
        <ecNumber evidence="4">3.4.19.12</ecNumber>
    </submittedName>
</protein>
<keyword evidence="4" id="KW-0378">Hydrolase</keyword>
<dbReference type="Gene3D" id="3.40.250.10">
    <property type="entry name" value="Rhodanese-like domain"/>
    <property type="match status" value="1"/>
</dbReference>
<dbReference type="InterPro" id="IPR036873">
    <property type="entry name" value="Rhodanese-like_dom_sf"/>
</dbReference>
<feature type="compositionally biased region" description="Polar residues" evidence="2">
    <location>
        <begin position="692"/>
        <end position="710"/>
    </location>
</feature>
<feature type="compositionally biased region" description="Gly residues" evidence="2">
    <location>
        <begin position="128"/>
        <end position="138"/>
    </location>
</feature>
<dbReference type="Pfam" id="PF00581">
    <property type="entry name" value="Rhodanese"/>
    <property type="match status" value="1"/>
</dbReference>
<evidence type="ECO:0000313" key="5">
    <source>
        <dbReference type="Proteomes" id="UP001310594"/>
    </source>
</evidence>
<evidence type="ECO:0000313" key="4">
    <source>
        <dbReference type="EMBL" id="KAK5701880.1"/>
    </source>
</evidence>
<name>A0AAN7WB12_9PEZI</name>
<feature type="region of interest" description="Disordered" evidence="2">
    <location>
        <begin position="174"/>
        <end position="200"/>
    </location>
</feature>
<organism evidence="4 5">
    <name type="scientific">Elasticomyces elasticus</name>
    <dbReference type="NCBI Taxonomy" id="574655"/>
    <lineage>
        <taxon>Eukaryota</taxon>
        <taxon>Fungi</taxon>
        <taxon>Dikarya</taxon>
        <taxon>Ascomycota</taxon>
        <taxon>Pezizomycotina</taxon>
        <taxon>Dothideomycetes</taxon>
        <taxon>Dothideomycetidae</taxon>
        <taxon>Mycosphaerellales</taxon>
        <taxon>Teratosphaeriaceae</taxon>
        <taxon>Elasticomyces</taxon>
    </lineage>
</organism>
<feature type="compositionally biased region" description="Polar residues" evidence="2">
    <location>
        <begin position="327"/>
        <end position="336"/>
    </location>
</feature>